<accession>A0A182FJ69</accession>
<keyword evidence="2" id="KW-0576">Peroxisome</keyword>
<dbReference type="Pfam" id="PF00501">
    <property type="entry name" value="AMP-binding"/>
    <property type="match status" value="1"/>
</dbReference>
<sequence>MAQFDEEKRTWYGRYRPSIFNPRANLGQVLINVLERTPEKIAQVNVDTGTEVSCKQLRRRSVRFAKYLANCGFEQGEVVALVTRNSCHVSAVTFGCFLAGITLNTLDPSFDLPEIQHMLRLTRPKMIVCDFDRLLVIRTACTNIELQVDKYGLLLLESGNPLPTDCFSVDELVYAGEATEQNQLSEEDSYIPPYWGDSTRLTAAIVCSSGTTGLPKAVRVSHAQLIALHGRISQLDQNDTILCFSTLYWISGFQMLLTGTFNGIRRLITAKPPSAAYTIELCNRYQVTILLATPSLATDIVQALPETARLESLKVFIVGGSVVPLALRKSLNRHVLVEGRGRCLVAYGLSETGGGVSFEIEPREQSVGALASECAAKIISDDGMPLDAGVNGELLIRPAYPFLGYYGDEEATRQTLDDEGFVRTGDIAYFDRNGLLYLVDRKRDILKYGGYQITPATLEATISELPGVRHVAVVGIPDPDRPFDDLATALIVRHGDISPALTEEMVIKHCTEQNGGEQSRSECYRLRGGVRFVDCLPMTENGKVIRSAARKLAITTGYCSV</sequence>
<dbReference type="AlphaFoldDB" id="A0A182FJ69"/>
<evidence type="ECO:0000256" key="1">
    <source>
        <dbReference type="ARBA" id="ARBA00004275"/>
    </source>
</evidence>
<dbReference type="InterPro" id="IPR025110">
    <property type="entry name" value="AMP-bd_C"/>
</dbReference>
<dbReference type="SUPFAM" id="SSF56801">
    <property type="entry name" value="Acetyl-CoA synthetase-like"/>
    <property type="match status" value="1"/>
</dbReference>
<feature type="domain" description="AMP-binding enzyme C-terminal" evidence="4">
    <location>
        <begin position="458"/>
        <end position="543"/>
    </location>
</feature>
<dbReference type="InterPro" id="IPR045851">
    <property type="entry name" value="AMP-bd_C_sf"/>
</dbReference>
<evidence type="ECO:0000259" key="3">
    <source>
        <dbReference type="Pfam" id="PF00501"/>
    </source>
</evidence>
<dbReference type="FunFam" id="3.40.50.12780:FF:000025">
    <property type="entry name" value="luciferin 4-monooxygenase"/>
    <property type="match status" value="1"/>
</dbReference>
<keyword evidence="6" id="KW-1185">Reference proteome</keyword>
<dbReference type="GO" id="GO:0004467">
    <property type="term" value="F:long-chain fatty acid-CoA ligase activity"/>
    <property type="evidence" value="ECO:0007669"/>
    <property type="project" value="TreeGrafter"/>
</dbReference>
<dbReference type="GO" id="GO:0046949">
    <property type="term" value="P:fatty-acyl-CoA biosynthetic process"/>
    <property type="evidence" value="ECO:0007669"/>
    <property type="project" value="TreeGrafter"/>
</dbReference>
<reference evidence="5 6" key="1">
    <citation type="journal article" date="2017" name="G3 (Bethesda)">
        <title>The Physical Genome Mapping of Anopheles albimanus Corrected Scaffold Misassemblies and Identified Interarm Rearrangements in Genus Anopheles.</title>
        <authorList>
            <person name="Artemov G.N."/>
            <person name="Peery A.N."/>
            <person name="Jiang X."/>
            <person name="Tu Z."/>
            <person name="Stegniy V.N."/>
            <person name="Sharakhova M.V."/>
            <person name="Sharakhov I.V."/>
        </authorList>
    </citation>
    <scope>NUCLEOTIDE SEQUENCE [LARGE SCALE GENOMIC DNA]</scope>
    <source>
        <strain evidence="5 6">ALBI9_A</strain>
    </source>
</reference>
<dbReference type="InterPro" id="IPR020845">
    <property type="entry name" value="AMP-binding_CS"/>
</dbReference>
<dbReference type="GO" id="GO:0005777">
    <property type="term" value="C:peroxisome"/>
    <property type="evidence" value="ECO:0007669"/>
    <property type="project" value="UniProtKB-SubCell"/>
</dbReference>
<dbReference type="STRING" id="7167.A0A182FJ69"/>
<feature type="domain" description="AMP-dependent synthetase/ligase" evidence="3">
    <location>
        <begin position="35"/>
        <end position="406"/>
    </location>
</feature>
<evidence type="ECO:0000313" key="5">
    <source>
        <dbReference type="EnsemblMetazoa" id="AALB006564-PA"/>
    </source>
</evidence>
<dbReference type="PANTHER" id="PTHR24096">
    <property type="entry name" value="LONG-CHAIN-FATTY-ACID--COA LIGASE"/>
    <property type="match status" value="1"/>
</dbReference>
<dbReference type="PANTHER" id="PTHR24096:SF353">
    <property type="entry name" value="GH16244P-RELATED"/>
    <property type="match status" value="1"/>
</dbReference>
<protein>
    <recommendedName>
        <fullName evidence="7">AMP-dependent synthetase/ligase domain-containing protein</fullName>
    </recommendedName>
</protein>
<dbReference type="Gene3D" id="3.40.50.12780">
    <property type="entry name" value="N-terminal domain of ligase-like"/>
    <property type="match status" value="1"/>
</dbReference>
<evidence type="ECO:0000259" key="4">
    <source>
        <dbReference type="Pfam" id="PF13193"/>
    </source>
</evidence>
<dbReference type="Pfam" id="PF13193">
    <property type="entry name" value="AMP-binding_C"/>
    <property type="match status" value="1"/>
</dbReference>
<dbReference type="EnsemblMetazoa" id="AALB006564-RA">
    <property type="protein sequence ID" value="AALB006564-PA"/>
    <property type="gene ID" value="AALB006564"/>
</dbReference>
<proteinExistence type="predicted"/>
<dbReference type="InterPro" id="IPR042099">
    <property type="entry name" value="ANL_N_sf"/>
</dbReference>
<dbReference type="InterPro" id="IPR000873">
    <property type="entry name" value="AMP-dep_synth/lig_dom"/>
</dbReference>
<reference evidence="5" key="2">
    <citation type="submission" date="2022-08" db="UniProtKB">
        <authorList>
            <consortium name="EnsemblMetazoa"/>
        </authorList>
    </citation>
    <scope>IDENTIFICATION</scope>
    <source>
        <strain evidence="5">STECLA/ALBI9_A</strain>
    </source>
</reference>
<dbReference type="Proteomes" id="UP000069272">
    <property type="component" value="Chromosome X"/>
</dbReference>
<dbReference type="PROSITE" id="PS00455">
    <property type="entry name" value="AMP_BINDING"/>
    <property type="match status" value="1"/>
</dbReference>
<dbReference type="Gene3D" id="3.30.300.30">
    <property type="match status" value="1"/>
</dbReference>
<comment type="subcellular location">
    <subcellularLocation>
        <location evidence="1">Peroxisome</location>
    </subcellularLocation>
</comment>
<dbReference type="VEuPathDB" id="VectorBase:AALB20_036741"/>
<organism evidence="5 6">
    <name type="scientific">Anopheles albimanus</name>
    <name type="common">New world malaria mosquito</name>
    <dbReference type="NCBI Taxonomy" id="7167"/>
    <lineage>
        <taxon>Eukaryota</taxon>
        <taxon>Metazoa</taxon>
        <taxon>Ecdysozoa</taxon>
        <taxon>Arthropoda</taxon>
        <taxon>Hexapoda</taxon>
        <taxon>Insecta</taxon>
        <taxon>Pterygota</taxon>
        <taxon>Neoptera</taxon>
        <taxon>Endopterygota</taxon>
        <taxon>Diptera</taxon>
        <taxon>Nematocera</taxon>
        <taxon>Culicoidea</taxon>
        <taxon>Culicidae</taxon>
        <taxon>Anophelinae</taxon>
        <taxon>Anopheles</taxon>
    </lineage>
</organism>
<evidence type="ECO:0000256" key="2">
    <source>
        <dbReference type="ARBA" id="ARBA00023140"/>
    </source>
</evidence>
<dbReference type="VEuPathDB" id="VectorBase:AALB006564"/>
<evidence type="ECO:0008006" key="7">
    <source>
        <dbReference type="Google" id="ProtNLM"/>
    </source>
</evidence>
<name>A0A182FJ69_ANOAL</name>
<evidence type="ECO:0000313" key="6">
    <source>
        <dbReference type="Proteomes" id="UP000069272"/>
    </source>
</evidence>